<evidence type="ECO:0000313" key="7">
    <source>
        <dbReference type="EMBL" id="CAI5711086.1"/>
    </source>
</evidence>
<evidence type="ECO:0000256" key="2">
    <source>
        <dbReference type="ARBA" id="ARBA00020987"/>
    </source>
</evidence>
<keyword evidence="3" id="KW-0156">Chromatin regulator</keyword>
<comment type="catalytic activity">
    <reaction evidence="5">
        <text>L-lysyl(79)-[histone H3] + 3 S-adenosyl-L-methionine = N(6),N(6),N(6)-trimethyl-L-lysyl(79)-[histone H3] + 3 S-adenosyl-L-homocysteine + 3 H(+)</text>
        <dbReference type="Rhea" id="RHEA:60328"/>
        <dbReference type="Rhea" id="RHEA-COMP:15549"/>
        <dbReference type="Rhea" id="RHEA-COMP:15552"/>
        <dbReference type="ChEBI" id="CHEBI:15378"/>
        <dbReference type="ChEBI" id="CHEBI:29969"/>
        <dbReference type="ChEBI" id="CHEBI:57856"/>
        <dbReference type="ChEBI" id="CHEBI:59789"/>
        <dbReference type="ChEBI" id="CHEBI:61961"/>
        <dbReference type="EC" id="2.1.1.360"/>
    </reaction>
</comment>
<comment type="caution">
    <text evidence="7">The sequence shown here is derived from an EMBL/GenBank/DDBJ whole genome shotgun (WGS) entry which is preliminary data.</text>
</comment>
<proteinExistence type="predicted"/>
<sequence length="321" mass="35935">MTATLETIVRELQQLAPILRDYEPTNDLWQQAEKKALASCSHVEGLLRSAEGVAELRSSGALQAMKRLVPDATREAIAELKVSDFVLGMMFETPFVTFESVYRGFGVEYAKELSSEARKSSNYIKSSYVYGEILFFPFAKLIRYVAPSLPEFAVFYDLGSGTGKAVVAASLVHPFEQAIGIEFLEPLVRCAEKRKHALEKLKTPLLQTDIDYIAGDLATCKWENGDVVFCHGTCFDDKEWTQISLAAERLKQGAFFISTTQVLRTGLFEVVKSLQLPMSWGTATAYIHRRRKIGRWAAQMLRGGRSTRTDLLQQTPSPQSE</sequence>
<evidence type="ECO:0000256" key="5">
    <source>
        <dbReference type="ARBA" id="ARBA00047770"/>
    </source>
</evidence>
<dbReference type="PANTHER" id="PTHR21451">
    <property type="entry name" value="HISTONE H3 METHYLTRANSFERASE"/>
    <property type="match status" value="1"/>
</dbReference>
<dbReference type="InterPro" id="IPR029063">
    <property type="entry name" value="SAM-dependent_MTases_sf"/>
</dbReference>
<dbReference type="EMBL" id="CANTFL010000080">
    <property type="protein sequence ID" value="CAI5711086.1"/>
    <property type="molecule type" value="Genomic_DNA"/>
</dbReference>
<reference evidence="7" key="1">
    <citation type="submission" date="2022-12" db="EMBL/GenBank/DDBJ databases">
        <authorList>
            <person name="Webb A."/>
        </authorList>
    </citation>
    <scope>NUCLEOTIDE SEQUENCE</scope>
    <source>
        <strain evidence="7">Hp1</strain>
    </source>
</reference>
<dbReference type="InterPro" id="IPR030445">
    <property type="entry name" value="H3-K79_meTrfase"/>
</dbReference>
<evidence type="ECO:0000256" key="4">
    <source>
        <dbReference type="ARBA" id="ARBA00029821"/>
    </source>
</evidence>
<evidence type="ECO:0000256" key="3">
    <source>
        <dbReference type="ARBA" id="ARBA00022853"/>
    </source>
</evidence>
<feature type="domain" description="DOT1" evidence="6">
    <location>
        <begin position="111"/>
        <end position="264"/>
    </location>
</feature>
<name>A0AAV0T386_HYABA</name>
<gene>
    <name evidence="7" type="ORF">HBR001_LOCUS590</name>
</gene>
<protein>
    <recommendedName>
        <fullName evidence="2">Histone-lysine N-methyltransferase, H3 lysine-79 specific</fullName>
        <ecNumber evidence="1">2.1.1.360</ecNumber>
    </recommendedName>
    <alternativeName>
        <fullName evidence="4">Histone H3-K79 methyltransferase</fullName>
    </alternativeName>
</protein>
<evidence type="ECO:0000259" key="6">
    <source>
        <dbReference type="Pfam" id="PF08123"/>
    </source>
</evidence>
<dbReference type="Pfam" id="PF08123">
    <property type="entry name" value="DOT1"/>
    <property type="match status" value="1"/>
</dbReference>
<dbReference type="AlphaFoldDB" id="A0AAV0T386"/>
<dbReference type="InterPro" id="IPR025789">
    <property type="entry name" value="DOT1_dom"/>
</dbReference>
<evidence type="ECO:0000313" key="8">
    <source>
        <dbReference type="Proteomes" id="UP001162031"/>
    </source>
</evidence>
<evidence type="ECO:0000256" key="1">
    <source>
        <dbReference type="ARBA" id="ARBA00012190"/>
    </source>
</evidence>
<organism evidence="7 8">
    <name type="scientific">Hyaloperonospora brassicae</name>
    <name type="common">Brassica downy mildew</name>
    <name type="synonym">Peronospora brassicae</name>
    <dbReference type="NCBI Taxonomy" id="162125"/>
    <lineage>
        <taxon>Eukaryota</taxon>
        <taxon>Sar</taxon>
        <taxon>Stramenopiles</taxon>
        <taxon>Oomycota</taxon>
        <taxon>Peronosporomycetes</taxon>
        <taxon>Peronosporales</taxon>
        <taxon>Peronosporaceae</taxon>
        <taxon>Hyaloperonospora</taxon>
    </lineage>
</organism>
<accession>A0AAV0T386</accession>
<dbReference type="PANTHER" id="PTHR21451:SF19">
    <property type="entry name" value="ACTIVATED IN BLOCKED UNFOLDED PROTEIN RESPONSE"/>
    <property type="match status" value="1"/>
</dbReference>
<dbReference type="CDD" id="cd02440">
    <property type="entry name" value="AdoMet_MTases"/>
    <property type="match status" value="1"/>
</dbReference>
<dbReference type="Gene3D" id="3.40.50.150">
    <property type="entry name" value="Vaccinia Virus protein VP39"/>
    <property type="match status" value="1"/>
</dbReference>
<dbReference type="Proteomes" id="UP001162031">
    <property type="component" value="Unassembled WGS sequence"/>
</dbReference>
<dbReference type="GO" id="GO:0051726">
    <property type="term" value="P:regulation of cell cycle"/>
    <property type="evidence" value="ECO:0007669"/>
    <property type="project" value="InterPro"/>
</dbReference>
<keyword evidence="8" id="KW-1185">Reference proteome</keyword>
<dbReference type="EC" id="2.1.1.360" evidence="1"/>
<dbReference type="SUPFAM" id="SSF53335">
    <property type="entry name" value="S-adenosyl-L-methionine-dependent methyltransferases"/>
    <property type="match status" value="1"/>
</dbReference>
<dbReference type="GO" id="GO:0140956">
    <property type="term" value="F:histone H3K79 trimethyltransferase activity"/>
    <property type="evidence" value="ECO:0007669"/>
    <property type="project" value="UniProtKB-EC"/>
</dbReference>